<dbReference type="Pfam" id="PF25381">
    <property type="entry name" value="PH_26"/>
    <property type="match status" value="1"/>
</dbReference>
<gene>
    <name evidence="3" type="primary">SKDI12G2230</name>
    <name evidence="3" type="ORF">SKDI_12G2230</name>
</gene>
<keyword evidence="4" id="KW-1185">Reference proteome</keyword>
<accession>A0AA35NIN9</accession>
<feature type="domain" description="PH" evidence="2">
    <location>
        <begin position="90"/>
        <end position="221"/>
    </location>
</feature>
<feature type="region of interest" description="Disordered" evidence="1">
    <location>
        <begin position="659"/>
        <end position="690"/>
    </location>
</feature>
<evidence type="ECO:0000313" key="4">
    <source>
        <dbReference type="Proteomes" id="UP001162087"/>
    </source>
</evidence>
<feature type="compositionally biased region" description="Basic and acidic residues" evidence="1">
    <location>
        <begin position="967"/>
        <end position="984"/>
    </location>
</feature>
<dbReference type="SMART" id="SM00233">
    <property type="entry name" value="PH"/>
    <property type="match status" value="2"/>
</dbReference>
<dbReference type="Proteomes" id="UP001162087">
    <property type="component" value="Chromosome 12"/>
</dbReference>
<dbReference type="GeneID" id="80925759"/>
<dbReference type="Gene3D" id="2.30.29.30">
    <property type="entry name" value="Pleckstrin-homology domain (PH domain)/Phosphotyrosine-binding domain (PTB)"/>
    <property type="match status" value="1"/>
</dbReference>
<sequence>MKRIFSGVKSPKLPAPPKAFKNDDSPSAPGSPKLDQGLRSLSASASRLFSSSASTPGSPTLHLPQEHSINGDISPELVPIITLLSAQVHRRYHYGMFLLLHDLKTDGTPATRQWEHCYGVLLGTQLALWDAKELSNSRTNEEEPNLKKVASRPTFINFTDASVRNLDSEDHITSTGDSKITKNDLDNVLVVSTTLKNRYFLKFKNSKSFRTWDAAIRLSLFEFTALQEAYTGSFLSSRGVKLGDIQVIMADTKFTYEDWVSVRFGTGMPWKRCYAVISPQSGKKKKTSKGSICFYENDRKIKKSNAMTTVVDAKALYAVYPSSPILIDTSTIIKLEGFVSFEKNEEPQQTNIFIMPEKHQGVPGYDTIIRFLIPAMNAFYLYGRPKGLIANRVDPHSLLFALPTLPHVSYLQVDDVLSLTNDEAYLHWSATDWRDNIVHLLQKKLSKGYKGCGSKSVSIASGMMKSPTISSVELFEGYNSLAEKPIEVLQKSKVKSCSTLALTDDASSLSASMGSHVTPAKQRRLPLPDDSSKISDSVSARSSVNTNFKDILITPMGSGMFSQNITDSSLTSSLKLEAADSSLKSREDVEANSANNFSMTPEKQNVPLANAAELSALYDKYSTSPFGRSEANLSPKPQTKSPYERYVGTTAENKTFEIGNVRESKSTINTSQSSPSRVEDNRRSKNEDLGSLREFEELSQKISNMGVGNISSEALNSRSEDNSLVTDLNLDINDNSSINLPGQQHEPDFGEENVFDPDYMEQNQMLETESRYSTDGFNFSDNQDSASSNYSNSQVNAMATESFSGVDKIPHSFLFTNLNKLTANGDSHQNRTDARDDKIKKPLQLPPLHIAEPQSLSSANRNSAANASQPHTPYPSCGPSVKIRTGPLTMQPVRQGGNSSINTFSSPQQQLPTSQQHQLHAPSLRNDAYRNVNNQNPYYSSQQQPQNMRYLNNKAPMNSRSPIRQPHFRDDRPNLHIDTNDHTKPRTPQAGFSQFMPPNNTSTNPYSN</sequence>
<dbReference type="AlphaFoldDB" id="A0AA35NIN9"/>
<reference evidence="3" key="1">
    <citation type="submission" date="2022-10" db="EMBL/GenBank/DDBJ databases">
        <authorList>
            <person name="Byrne P K."/>
        </authorList>
    </citation>
    <scope>NUCLEOTIDE SEQUENCE</scope>
    <source>
        <strain evidence="3">IFO1802</strain>
    </source>
</reference>
<dbReference type="InterPro" id="IPR011993">
    <property type="entry name" value="PH-like_dom_sf"/>
</dbReference>
<dbReference type="PROSITE" id="PS50003">
    <property type="entry name" value="PH_DOMAIN"/>
    <property type="match status" value="1"/>
</dbReference>
<dbReference type="InterPro" id="IPR001849">
    <property type="entry name" value="PH_domain"/>
</dbReference>
<feature type="compositionally biased region" description="Polar residues" evidence="1">
    <location>
        <begin position="625"/>
        <end position="641"/>
    </location>
</feature>
<feature type="compositionally biased region" description="Polar residues" evidence="1">
    <location>
        <begin position="896"/>
        <end position="905"/>
    </location>
</feature>
<feature type="compositionally biased region" description="Low complexity" evidence="1">
    <location>
        <begin position="997"/>
        <end position="1008"/>
    </location>
</feature>
<dbReference type="EMBL" id="OX365907">
    <property type="protein sequence ID" value="CAI4046315.1"/>
    <property type="molecule type" value="Genomic_DNA"/>
</dbReference>
<evidence type="ECO:0000259" key="2">
    <source>
        <dbReference type="PROSITE" id="PS50003"/>
    </source>
</evidence>
<name>A0AA35NIN9_SACK1</name>
<organism evidence="3 4">
    <name type="scientific">Saccharomyces kudriavzevii (strain ATCC MYA-4449 / AS 2.2408 / CBS 8840 / NBRC 1802 / NCYC 2889)</name>
    <name type="common">Yeast</name>
    <dbReference type="NCBI Taxonomy" id="226230"/>
    <lineage>
        <taxon>Eukaryota</taxon>
        <taxon>Fungi</taxon>
        <taxon>Dikarya</taxon>
        <taxon>Ascomycota</taxon>
        <taxon>Saccharomycotina</taxon>
        <taxon>Saccharomycetes</taxon>
        <taxon>Saccharomycetales</taxon>
        <taxon>Saccharomycetaceae</taxon>
        <taxon>Saccharomyces</taxon>
    </lineage>
</organism>
<feature type="region of interest" description="Disordered" evidence="1">
    <location>
        <begin position="1"/>
        <end position="37"/>
    </location>
</feature>
<feature type="compositionally biased region" description="Low complexity" evidence="1">
    <location>
        <begin position="906"/>
        <end position="920"/>
    </location>
</feature>
<feature type="compositionally biased region" description="Basic and acidic residues" evidence="1">
    <location>
        <begin position="677"/>
        <end position="690"/>
    </location>
</feature>
<dbReference type="RefSeq" id="XP_056083789.1">
    <property type="nucleotide sequence ID" value="XM_056229807.1"/>
</dbReference>
<feature type="compositionally biased region" description="Polar residues" evidence="1">
    <location>
        <begin position="666"/>
        <end position="676"/>
    </location>
</feature>
<feature type="region of interest" description="Disordered" evidence="1">
    <location>
        <begin position="510"/>
        <end position="538"/>
    </location>
</feature>
<feature type="region of interest" description="Disordered" evidence="1">
    <location>
        <begin position="856"/>
        <end position="920"/>
    </location>
</feature>
<feature type="compositionally biased region" description="Low complexity" evidence="1">
    <location>
        <begin position="857"/>
        <end position="868"/>
    </location>
</feature>
<evidence type="ECO:0000313" key="3">
    <source>
        <dbReference type="EMBL" id="CAI4046315.1"/>
    </source>
</evidence>
<evidence type="ECO:0000256" key="1">
    <source>
        <dbReference type="SAM" id="MobiDB-lite"/>
    </source>
</evidence>
<dbReference type="InterPro" id="IPR058155">
    <property type="entry name" value="Skg3/CAF120-like_PH"/>
</dbReference>
<feature type="region of interest" description="Disordered" evidence="1">
    <location>
        <begin position="952"/>
        <end position="1008"/>
    </location>
</feature>
<protein>
    <recommendedName>
        <fullName evidence="2">PH domain-containing protein</fullName>
    </recommendedName>
</protein>
<feature type="region of interest" description="Disordered" evidence="1">
    <location>
        <begin position="625"/>
        <end position="646"/>
    </location>
</feature>
<proteinExistence type="predicted"/>